<dbReference type="EMBL" id="CP001275">
    <property type="protein sequence ID" value="ACM05723.1"/>
    <property type="molecule type" value="Genomic_DNA"/>
</dbReference>
<proteinExistence type="predicted"/>
<reference evidence="1 2" key="1">
    <citation type="journal article" date="2009" name="PLoS ONE">
        <title>Complete genome sequence of the aerobic CO-oxidizing thermophile Thermomicrobium roseum.</title>
        <authorList>
            <person name="Wu D."/>
            <person name="Raymond J."/>
            <person name="Wu M."/>
            <person name="Chatterji S."/>
            <person name="Ren Q."/>
            <person name="Graham J.E."/>
            <person name="Bryant D.A."/>
            <person name="Robb F."/>
            <person name="Colman A."/>
            <person name="Tallon L.J."/>
            <person name="Badger J.H."/>
            <person name="Madupu R."/>
            <person name="Ward N.L."/>
            <person name="Eisen J.A."/>
        </authorList>
    </citation>
    <scope>NUCLEOTIDE SEQUENCE [LARGE SCALE GENOMIC DNA]</scope>
    <source>
        <strain evidence="2">ATCC 27502 / DSM 5159 / P-2</strain>
    </source>
</reference>
<dbReference type="STRING" id="309801.trd_0279"/>
<organism evidence="1 2">
    <name type="scientific">Thermomicrobium roseum (strain ATCC 27502 / DSM 5159 / P-2)</name>
    <dbReference type="NCBI Taxonomy" id="309801"/>
    <lineage>
        <taxon>Bacteria</taxon>
        <taxon>Pseudomonadati</taxon>
        <taxon>Thermomicrobiota</taxon>
        <taxon>Thermomicrobia</taxon>
        <taxon>Thermomicrobiales</taxon>
        <taxon>Thermomicrobiaceae</taxon>
        <taxon>Thermomicrobium</taxon>
    </lineage>
</organism>
<name>B9KXU1_THERP</name>
<dbReference type="KEGG" id="tro:trd_0279"/>
<evidence type="ECO:0000313" key="1">
    <source>
        <dbReference type="EMBL" id="ACM05723.1"/>
    </source>
</evidence>
<gene>
    <name evidence="1" type="ordered locus">trd_0279</name>
</gene>
<accession>B9KXU1</accession>
<dbReference type="Proteomes" id="UP000000447">
    <property type="component" value="Chromosome"/>
</dbReference>
<dbReference type="HOGENOM" id="CLU_3259104_0_0_0"/>
<evidence type="ECO:0000313" key="2">
    <source>
        <dbReference type="Proteomes" id="UP000000447"/>
    </source>
</evidence>
<keyword evidence="2" id="KW-1185">Reference proteome</keyword>
<protein>
    <submittedName>
        <fullName evidence="1">Uncharacterized protein</fullName>
    </submittedName>
</protein>
<sequence>MHDDTRLRLRLASGGETRILVGREGLWRASRERCGTAITVFW</sequence>
<dbReference type="AlphaFoldDB" id="B9KXU1"/>